<organism evidence="2 3">
    <name type="scientific">Pholiota conissans</name>
    <dbReference type="NCBI Taxonomy" id="109636"/>
    <lineage>
        <taxon>Eukaryota</taxon>
        <taxon>Fungi</taxon>
        <taxon>Dikarya</taxon>
        <taxon>Basidiomycota</taxon>
        <taxon>Agaricomycotina</taxon>
        <taxon>Agaricomycetes</taxon>
        <taxon>Agaricomycetidae</taxon>
        <taxon>Agaricales</taxon>
        <taxon>Agaricineae</taxon>
        <taxon>Strophariaceae</taxon>
        <taxon>Pholiota</taxon>
    </lineage>
</organism>
<reference evidence="2" key="1">
    <citation type="submission" date="2020-11" db="EMBL/GenBank/DDBJ databases">
        <authorList>
            <consortium name="DOE Joint Genome Institute"/>
            <person name="Ahrendt S."/>
            <person name="Riley R."/>
            <person name="Andreopoulos W."/>
            <person name="Labutti K."/>
            <person name="Pangilinan J."/>
            <person name="Ruiz-Duenas F.J."/>
            <person name="Barrasa J.M."/>
            <person name="Sanchez-Garcia M."/>
            <person name="Camarero S."/>
            <person name="Miyauchi S."/>
            <person name="Serrano A."/>
            <person name="Linde D."/>
            <person name="Babiker R."/>
            <person name="Drula E."/>
            <person name="Ayuso-Fernandez I."/>
            <person name="Pacheco R."/>
            <person name="Padilla G."/>
            <person name="Ferreira P."/>
            <person name="Barriuso J."/>
            <person name="Kellner H."/>
            <person name="Castanera R."/>
            <person name="Alfaro M."/>
            <person name="Ramirez L."/>
            <person name="Pisabarro A.G."/>
            <person name="Kuo A."/>
            <person name="Tritt A."/>
            <person name="Lipzen A."/>
            <person name="He G."/>
            <person name="Yan M."/>
            <person name="Ng V."/>
            <person name="Cullen D."/>
            <person name="Martin F."/>
            <person name="Rosso M.-N."/>
            <person name="Henrissat B."/>
            <person name="Hibbett D."/>
            <person name="Martinez A.T."/>
            <person name="Grigoriev I.V."/>
        </authorList>
    </citation>
    <scope>NUCLEOTIDE SEQUENCE</scope>
    <source>
        <strain evidence="2">CIRM-BRFM 674</strain>
    </source>
</reference>
<keyword evidence="3" id="KW-1185">Reference proteome</keyword>
<dbReference type="EMBL" id="MU155178">
    <property type="protein sequence ID" value="KAF9481504.1"/>
    <property type="molecule type" value="Genomic_DNA"/>
</dbReference>
<proteinExistence type="predicted"/>
<evidence type="ECO:0000313" key="3">
    <source>
        <dbReference type="Proteomes" id="UP000807469"/>
    </source>
</evidence>
<accession>A0A9P5Z5K9</accession>
<feature type="compositionally biased region" description="Polar residues" evidence="1">
    <location>
        <begin position="1"/>
        <end position="10"/>
    </location>
</feature>
<name>A0A9P5Z5K9_9AGAR</name>
<dbReference type="Proteomes" id="UP000807469">
    <property type="component" value="Unassembled WGS sequence"/>
</dbReference>
<feature type="region of interest" description="Disordered" evidence="1">
    <location>
        <begin position="1"/>
        <end position="24"/>
    </location>
</feature>
<dbReference type="AlphaFoldDB" id="A0A9P5Z5K9"/>
<sequence>MHQALLVQNKTKTKSIDDPWHLPNHPPQSHIIQIALLTRRTRPGLRSCVDGEYADLEVGIDCYLTLIVA</sequence>
<gene>
    <name evidence="2" type="ORF">BDN70DRAFT_530790</name>
</gene>
<comment type="caution">
    <text evidence="2">The sequence shown here is derived from an EMBL/GenBank/DDBJ whole genome shotgun (WGS) entry which is preliminary data.</text>
</comment>
<protein>
    <submittedName>
        <fullName evidence="2">Uncharacterized protein</fullName>
    </submittedName>
</protein>
<evidence type="ECO:0000256" key="1">
    <source>
        <dbReference type="SAM" id="MobiDB-lite"/>
    </source>
</evidence>
<evidence type="ECO:0000313" key="2">
    <source>
        <dbReference type="EMBL" id="KAF9481504.1"/>
    </source>
</evidence>